<protein>
    <submittedName>
        <fullName evidence="1">Uncharacterized protein</fullName>
    </submittedName>
</protein>
<evidence type="ECO:0000313" key="2">
    <source>
        <dbReference type="Proteomes" id="UP000653797"/>
    </source>
</evidence>
<comment type="caution">
    <text evidence="1">The sequence shown here is derived from an EMBL/GenBank/DDBJ whole genome shotgun (WGS) entry which is preliminary data.</text>
</comment>
<dbReference type="RefSeq" id="WP_191039436.1">
    <property type="nucleotide sequence ID" value="NZ_JACXAA010000004.1"/>
</dbReference>
<dbReference type="AlphaFoldDB" id="A0A927GDJ7"/>
<name>A0A927GDJ7_9BACT</name>
<dbReference type="Pfam" id="PF20449">
    <property type="entry name" value="DUF6706"/>
    <property type="match status" value="1"/>
</dbReference>
<accession>A0A927GDJ7</accession>
<dbReference type="Proteomes" id="UP000653797">
    <property type="component" value="Unassembled WGS sequence"/>
</dbReference>
<organism evidence="1 2">
    <name type="scientific">Spirosoma validum</name>
    <dbReference type="NCBI Taxonomy" id="2771355"/>
    <lineage>
        <taxon>Bacteria</taxon>
        <taxon>Pseudomonadati</taxon>
        <taxon>Bacteroidota</taxon>
        <taxon>Cytophagia</taxon>
        <taxon>Cytophagales</taxon>
        <taxon>Cytophagaceae</taxon>
        <taxon>Spirosoma</taxon>
    </lineage>
</organism>
<dbReference type="InterPro" id="IPR046552">
    <property type="entry name" value="DUF6706"/>
</dbReference>
<dbReference type="EMBL" id="JACXAA010000004">
    <property type="protein sequence ID" value="MBD2753789.1"/>
    <property type="molecule type" value="Genomic_DNA"/>
</dbReference>
<sequence>MADTIQTVIEAKLNDLTIDVDPVSLRSALLDNNVDGSQMYTSSKSKDRDSVLFDLVSDVLAKADVSESGLSISFDRKNGIVQYLAKLANKYGWDMPGSSRPTIQNATNRW</sequence>
<reference evidence="1" key="1">
    <citation type="submission" date="2020-09" db="EMBL/GenBank/DDBJ databases">
        <authorList>
            <person name="Kim M.K."/>
        </authorList>
    </citation>
    <scope>NUCLEOTIDE SEQUENCE</scope>
    <source>
        <strain evidence="1">BT704</strain>
    </source>
</reference>
<evidence type="ECO:0000313" key="1">
    <source>
        <dbReference type="EMBL" id="MBD2753789.1"/>
    </source>
</evidence>
<proteinExistence type="predicted"/>
<gene>
    <name evidence="1" type="ORF">IC230_12865</name>
</gene>
<keyword evidence="2" id="KW-1185">Reference proteome</keyword>